<name>A0A9W4XNI9_9PLEO</name>
<protein>
    <recommendedName>
        <fullName evidence="7">KOW domain-containing protein</fullName>
    </recommendedName>
</protein>
<feature type="compositionally biased region" description="Basic and acidic residues" evidence="4">
    <location>
        <begin position="288"/>
        <end position="306"/>
    </location>
</feature>
<dbReference type="Proteomes" id="UP001152607">
    <property type="component" value="Unassembled WGS sequence"/>
</dbReference>
<feature type="region of interest" description="Disordered" evidence="4">
    <location>
        <begin position="359"/>
        <end position="384"/>
    </location>
</feature>
<sequence>MTQIKAAPLRAAKSAKAIAKKRDILKVKSAIRYHERAREQRRTLRHAQYMARQLKQNISHAEHAERRRTKEAMAMVREDWKLGPLRPHRSPVDDLYGSLDGAAISPIHFPKEVVKREDERRERTGLEPKYPFIVDGKRYFPIVEGDRVVVTEGREKGKIGTVKEVAARYHQVIIKDVNMHLTDSALYSLYPEKPTVDLPVPISMDHVRLVIPYRITTAAGRHIYQDVMVDNVAMERHTTGIDPFTGIDHGAEEFPVEHRFDPETELPVFKRYIAGTRSVIPWPWEKDEQKLKAKEPSTESTPEEKPGILTRIRRLPNSLRERITARRNAAAKAEEERQARENEELSLIDSEMATVQQGVAPSSARSKPVGNPVTHEGDTARNRSDVTDETLRSFFPTLKYPPHPHELSTELAASIKEKHKEALEAAMKRNSDVREDGAGARERKLTAKEIRKNEKKIKAMEAMKTPLQLRWEVTRAQQAAQTPKVDTEQLLIALGKHMESNGVQFNRQRKAVANSVQQQMDVD</sequence>
<evidence type="ECO:0000256" key="4">
    <source>
        <dbReference type="SAM" id="MobiDB-lite"/>
    </source>
</evidence>
<dbReference type="InterPro" id="IPR003256">
    <property type="entry name" value="Ribosomal_uL24"/>
</dbReference>
<dbReference type="Pfam" id="PF22682">
    <property type="entry name" value="Ribosomal_uL24m-like"/>
    <property type="match status" value="1"/>
</dbReference>
<keyword evidence="6" id="KW-1185">Reference proteome</keyword>
<dbReference type="EMBL" id="CAOQHR010000008">
    <property type="protein sequence ID" value="CAI6338073.1"/>
    <property type="molecule type" value="Genomic_DNA"/>
</dbReference>
<evidence type="ECO:0000256" key="3">
    <source>
        <dbReference type="ARBA" id="ARBA00023274"/>
    </source>
</evidence>
<dbReference type="GO" id="GO:0005840">
    <property type="term" value="C:ribosome"/>
    <property type="evidence" value="ECO:0007669"/>
    <property type="project" value="UniProtKB-KW"/>
</dbReference>
<evidence type="ECO:0000256" key="2">
    <source>
        <dbReference type="ARBA" id="ARBA00022980"/>
    </source>
</evidence>
<dbReference type="GO" id="GO:0003735">
    <property type="term" value="F:structural constituent of ribosome"/>
    <property type="evidence" value="ECO:0007669"/>
    <property type="project" value="InterPro"/>
</dbReference>
<feature type="compositionally biased region" description="Basic and acidic residues" evidence="4">
    <location>
        <begin position="375"/>
        <end position="384"/>
    </location>
</feature>
<evidence type="ECO:0000313" key="5">
    <source>
        <dbReference type="EMBL" id="CAI6338073.1"/>
    </source>
</evidence>
<reference evidence="5" key="1">
    <citation type="submission" date="2023-01" db="EMBL/GenBank/DDBJ databases">
        <authorList>
            <person name="Van Ghelder C."/>
            <person name="Rancurel C."/>
        </authorList>
    </citation>
    <scope>NUCLEOTIDE SEQUENCE</scope>
    <source>
        <strain evidence="5">CNCM I-4278</strain>
    </source>
</reference>
<dbReference type="GO" id="GO:1990904">
    <property type="term" value="C:ribonucleoprotein complex"/>
    <property type="evidence" value="ECO:0007669"/>
    <property type="project" value="UniProtKB-KW"/>
</dbReference>
<proteinExistence type="inferred from homology"/>
<comment type="caution">
    <text evidence="5">The sequence shown here is derived from an EMBL/GenBank/DDBJ whole genome shotgun (WGS) entry which is preliminary data.</text>
</comment>
<dbReference type="InterPro" id="IPR041988">
    <property type="entry name" value="Ribosomal_uL24_KOW"/>
</dbReference>
<feature type="region of interest" description="Disordered" evidence="4">
    <location>
        <begin position="288"/>
        <end position="309"/>
    </location>
</feature>
<organism evidence="5 6">
    <name type="scientific">Periconia digitata</name>
    <dbReference type="NCBI Taxonomy" id="1303443"/>
    <lineage>
        <taxon>Eukaryota</taxon>
        <taxon>Fungi</taxon>
        <taxon>Dikarya</taxon>
        <taxon>Ascomycota</taxon>
        <taxon>Pezizomycotina</taxon>
        <taxon>Dothideomycetes</taxon>
        <taxon>Pleosporomycetidae</taxon>
        <taxon>Pleosporales</taxon>
        <taxon>Massarineae</taxon>
        <taxon>Periconiaceae</taxon>
        <taxon>Periconia</taxon>
    </lineage>
</organism>
<feature type="region of interest" description="Disordered" evidence="4">
    <location>
        <begin position="325"/>
        <end position="346"/>
    </location>
</feature>
<evidence type="ECO:0000256" key="1">
    <source>
        <dbReference type="ARBA" id="ARBA00010618"/>
    </source>
</evidence>
<gene>
    <name evidence="5" type="ORF">PDIGIT_LOCUS11195</name>
</gene>
<dbReference type="OrthoDB" id="359154at2759"/>
<evidence type="ECO:0000313" key="6">
    <source>
        <dbReference type="Proteomes" id="UP001152607"/>
    </source>
</evidence>
<dbReference type="Gene3D" id="2.30.30.30">
    <property type="match status" value="1"/>
</dbReference>
<dbReference type="CDD" id="cd06089">
    <property type="entry name" value="KOW_RPL26"/>
    <property type="match status" value="1"/>
</dbReference>
<accession>A0A9W4XNI9</accession>
<dbReference type="PANTHER" id="PTHR12903">
    <property type="entry name" value="MITOCHONDRIAL RIBOSOMAL PROTEIN L24"/>
    <property type="match status" value="1"/>
</dbReference>
<dbReference type="AlphaFoldDB" id="A0A9W4XNI9"/>
<feature type="compositionally biased region" description="Basic and acidic residues" evidence="4">
    <location>
        <begin position="332"/>
        <end position="343"/>
    </location>
</feature>
<dbReference type="GO" id="GO:0006412">
    <property type="term" value="P:translation"/>
    <property type="evidence" value="ECO:0007669"/>
    <property type="project" value="InterPro"/>
</dbReference>
<dbReference type="InterPro" id="IPR014722">
    <property type="entry name" value="Rib_uL2_dom2"/>
</dbReference>
<evidence type="ECO:0008006" key="7">
    <source>
        <dbReference type="Google" id="ProtNLM"/>
    </source>
</evidence>
<comment type="similarity">
    <text evidence="1">Belongs to the universal ribosomal protein uL24 family.</text>
</comment>
<dbReference type="InterPro" id="IPR008991">
    <property type="entry name" value="Translation_prot_SH3-like_sf"/>
</dbReference>
<keyword evidence="3" id="KW-0687">Ribonucleoprotein</keyword>
<dbReference type="SUPFAM" id="SSF50104">
    <property type="entry name" value="Translation proteins SH3-like domain"/>
    <property type="match status" value="1"/>
</dbReference>
<dbReference type="GO" id="GO:0003723">
    <property type="term" value="F:RNA binding"/>
    <property type="evidence" value="ECO:0007669"/>
    <property type="project" value="InterPro"/>
</dbReference>
<keyword evidence="2" id="KW-0689">Ribosomal protein</keyword>